<protein>
    <submittedName>
        <fullName evidence="2">Uncharacterized protein</fullName>
    </submittedName>
</protein>
<sequence>MQLNYEGARHLEGNIIRFKNESGEWAIGKVVRVKEDGLEIAELGSSDSNEGFGYGFFGPRPFFRRPIFVPFVAFPVFPFFFF</sequence>
<evidence type="ECO:0000313" key="2">
    <source>
        <dbReference type="EMBL" id="MCM2532092.1"/>
    </source>
</evidence>
<keyword evidence="1" id="KW-0472">Membrane</keyword>
<organism evidence="2 3">
    <name type="scientific">Neobacillus pocheonensis</name>
    <dbReference type="NCBI Taxonomy" id="363869"/>
    <lineage>
        <taxon>Bacteria</taxon>
        <taxon>Bacillati</taxon>
        <taxon>Bacillota</taxon>
        <taxon>Bacilli</taxon>
        <taxon>Bacillales</taxon>
        <taxon>Bacillaceae</taxon>
        <taxon>Neobacillus</taxon>
    </lineage>
</organism>
<reference evidence="2 3" key="1">
    <citation type="submission" date="2022-06" db="EMBL/GenBank/DDBJ databases">
        <authorList>
            <person name="Jeon C.O."/>
        </authorList>
    </citation>
    <scope>NUCLEOTIDE SEQUENCE [LARGE SCALE GENOMIC DNA]</scope>
    <source>
        <strain evidence="2 3">KCTC 13943</strain>
    </source>
</reference>
<proteinExistence type="predicted"/>
<gene>
    <name evidence="2" type="ORF">NDK43_06415</name>
</gene>
<dbReference type="EMBL" id="JAMQCR010000001">
    <property type="protein sequence ID" value="MCM2532092.1"/>
    <property type="molecule type" value="Genomic_DNA"/>
</dbReference>
<keyword evidence="1" id="KW-1133">Transmembrane helix</keyword>
<name>A0ABT0W703_9BACI</name>
<evidence type="ECO:0000313" key="3">
    <source>
        <dbReference type="Proteomes" id="UP001523262"/>
    </source>
</evidence>
<keyword evidence="1" id="KW-0812">Transmembrane</keyword>
<feature type="transmembrane region" description="Helical" evidence="1">
    <location>
        <begin position="62"/>
        <end position="81"/>
    </location>
</feature>
<accession>A0ABT0W703</accession>
<dbReference type="Proteomes" id="UP001523262">
    <property type="component" value="Unassembled WGS sequence"/>
</dbReference>
<evidence type="ECO:0000256" key="1">
    <source>
        <dbReference type="SAM" id="Phobius"/>
    </source>
</evidence>
<comment type="caution">
    <text evidence="2">The sequence shown here is derived from an EMBL/GenBank/DDBJ whole genome shotgun (WGS) entry which is preliminary data.</text>
</comment>
<keyword evidence="3" id="KW-1185">Reference proteome</keyword>